<dbReference type="RefSeq" id="WP_142583886.1">
    <property type="nucleotide sequence ID" value="NZ_CABFPH010000045.1"/>
</dbReference>
<dbReference type="Gene3D" id="3.30.2320.10">
    <property type="entry name" value="hypothetical protein PF0899 domain"/>
    <property type="match status" value="1"/>
</dbReference>
<comment type="subcellular location">
    <subcellularLocation>
        <location evidence="1">Virion</location>
    </subcellularLocation>
</comment>
<reference evidence="4 5" key="1">
    <citation type="submission" date="2019-06" db="EMBL/GenBank/DDBJ databases">
        <authorList>
            <person name="Rodrigo-Torres L."/>
            <person name="Arahal R. D."/>
            <person name="Lucena T."/>
        </authorList>
    </citation>
    <scope>NUCLEOTIDE SEQUENCE [LARGE SCALE GENOMIC DNA]</scope>
    <source>
        <strain evidence="4 5">SB0023/3</strain>
    </source>
</reference>
<proteinExistence type="predicted"/>
<feature type="domain" description="Phage capsid-like C-terminal" evidence="3">
    <location>
        <begin position="168"/>
        <end position="453"/>
    </location>
</feature>
<evidence type="ECO:0000313" key="5">
    <source>
        <dbReference type="Proteomes" id="UP000410984"/>
    </source>
</evidence>
<dbReference type="InterPro" id="IPR054612">
    <property type="entry name" value="Phage_capsid-like_C"/>
</dbReference>
<dbReference type="EMBL" id="CABFPH010000045">
    <property type="protein sequence ID" value="VUD72589.1"/>
    <property type="molecule type" value="Genomic_DNA"/>
</dbReference>
<evidence type="ECO:0000313" key="4">
    <source>
        <dbReference type="EMBL" id="VUD72589.1"/>
    </source>
</evidence>
<dbReference type="Pfam" id="PF05065">
    <property type="entry name" value="Phage_capsid"/>
    <property type="match status" value="1"/>
</dbReference>
<dbReference type="NCBIfam" id="TIGR01554">
    <property type="entry name" value="major_cap_HK97"/>
    <property type="match status" value="1"/>
</dbReference>
<gene>
    <name evidence="4" type="ORF">MET9862_03189</name>
</gene>
<dbReference type="Proteomes" id="UP000410984">
    <property type="component" value="Unassembled WGS sequence"/>
</dbReference>
<accession>A0A509EGK9</accession>
<dbReference type="InterPro" id="IPR024455">
    <property type="entry name" value="Phage_capsid"/>
</dbReference>
<feature type="region of interest" description="Disordered" evidence="2">
    <location>
        <begin position="28"/>
        <end position="54"/>
    </location>
</feature>
<dbReference type="Gene3D" id="3.30.2400.10">
    <property type="entry name" value="Major capsid protein gp5"/>
    <property type="match status" value="1"/>
</dbReference>
<name>A0A509EGK9_9HYPH</name>
<organism evidence="4 5">
    <name type="scientific">Methylobacterium symbioticum</name>
    <dbReference type="NCBI Taxonomy" id="2584084"/>
    <lineage>
        <taxon>Bacteria</taxon>
        <taxon>Pseudomonadati</taxon>
        <taxon>Pseudomonadota</taxon>
        <taxon>Alphaproteobacteria</taxon>
        <taxon>Hyphomicrobiales</taxon>
        <taxon>Methylobacteriaceae</taxon>
        <taxon>Methylobacterium</taxon>
    </lineage>
</organism>
<protein>
    <recommendedName>
        <fullName evidence="3">Phage capsid-like C-terminal domain-containing protein</fullName>
    </recommendedName>
</protein>
<sequence length="454" mass="48178">MQPDIAYETKAQETKAQETKAYETKACETKASETKASGIPAYETKAGLTGGSPDADARAALDTFARAFEAFKATNDSRLGQIESRLGPDVLTEEKLARIDAALDQARSRLDRISLDRARPPLLGGPAPRDAAADEHKAAFDLYVRAGESGGLKGLEAKAMQAGSGPDGGYLVPETIEREVLRRLSDLSPIRAIAGQRTISGGQYKRAVATGAPAAGWVAETAPRPETDGPALAEIAFPAMELYAMPAATQTLLDDAVVDIDAWLADEVETAFAEQEGVAFVTGNGVSRPKGFLAYDTVTNGSWTPGKIGFVATGASGAFASTNPADALIDLVYALQGGYRQNAGFVMNRRTQSAIRKLKDGDGNYLWQPPIAADRPATLMGFPLTEAEAMPDIAAGSLSVAFGDFRRGYLVVDRAGLRVLRDPYSAKPYVLFYTTKRVGGGVQDFAAIKLLKFA</sequence>
<keyword evidence="5" id="KW-1185">Reference proteome</keyword>
<evidence type="ECO:0000256" key="1">
    <source>
        <dbReference type="ARBA" id="ARBA00004328"/>
    </source>
</evidence>
<dbReference type="SUPFAM" id="SSF56563">
    <property type="entry name" value="Major capsid protein gp5"/>
    <property type="match status" value="1"/>
</dbReference>
<dbReference type="OrthoDB" id="9786516at2"/>
<dbReference type="AlphaFoldDB" id="A0A509EGK9"/>
<evidence type="ECO:0000259" key="3">
    <source>
        <dbReference type="Pfam" id="PF05065"/>
    </source>
</evidence>
<evidence type="ECO:0000256" key="2">
    <source>
        <dbReference type="SAM" id="MobiDB-lite"/>
    </source>
</evidence>